<dbReference type="GO" id="GO:0005886">
    <property type="term" value="C:plasma membrane"/>
    <property type="evidence" value="ECO:0007669"/>
    <property type="project" value="UniProtKB-SubCell"/>
</dbReference>
<protein>
    <recommendedName>
        <fullName evidence="7">ATP synthase subunit delta</fullName>
    </recommendedName>
    <alternativeName>
        <fullName evidence="7">ATP synthase F(1) sector subunit delta</fullName>
    </alternativeName>
    <alternativeName>
        <fullName evidence="7">F-type ATPase subunit delta</fullName>
        <shortName evidence="7">F-ATPase subunit delta</shortName>
    </alternativeName>
</protein>
<keyword evidence="7" id="KW-1003">Cell membrane</keyword>
<dbReference type="RefSeq" id="WP_072304160.1">
    <property type="nucleotide sequence ID" value="NZ_FPIY01000003.1"/>
</dbReference>
<evidence type="ECO:0000256" key="2">
    <source>
        <dbReference type="ARBA" id="ARBA00022448"/>
    </source>
</evidence>
<keyword evidence="7" id="KW-0139">CF(1)</keyword>
<dbReference type="Proteomes" id="UP000183257">
    <property type="component" value="Unassembled WGS sequence"/>
</dbReference>
<dbReference type="PANTHER" id="PTHR11910">
    <property type="entry name" value="ATP SYNTHASE DELTA CHAIN"/>
    <property type="match status" value="1"/>
</dbReference>
<dbReference type="PROSITE" id="PS00389">
    <property type="entry name" value="ATPASE_DELTA"/>
    <property type="match status" value="1"/>
</dbReference>
<dbReference type="STRING" id="76595.SAMN05660313_02534"/>
<dbReference type="InterPro" id="IPR000711">
    <property type="entry name" value="ATPase_OSCP/dsu"/>
</dbReference>
<dbReference type="EMBL" id="FPIY01000003">
    <property type="protein sequence ID" value="SFW56947.1"/>
    <property type="molecule type" value="Genomic_DNA"/>
</dbReference>
<evidence type="ECO:0000256" key="7">
    <source>
        <dbReference type="HAMAP-Rule" id="MF_01416"/>
    </source>
</evidence>
<evidence type="ECO:0000256" key="6">
    <source>
        <dbReference type="ARBA" id="ARBA00023310"/>
    </source>
</evidence>
<keyword evidence="2 7" id="KW-0813">Transport</keyword>
<evidence type="ECO:0000313" key="8">
    <source>
        <dbReference type="EMBL" id="SFW56947.1"/>
    </source>
</evidence>
<comment type="function">
    <text evidence="7">This protein is part of the stalk that links CF(0) to CF(1). It either transmits conformational changes from CF(0) to CF(1) or is implicated in proton conduction.</text>
</comment>
<dbReference type="NCBIfam" id="TIGR01145">
    <property type="entry name" value="ATP_synt_delta"/>
    <property type="match status" value="1"/>
</dbReference>
<dbReference type="InterPro" id="IPR026015">
    <property type="entry name" value="ATP_synth_OSCP/delta_N_sf"/>
</dbReference>
<comment type="function">
    <text evidence="7">F(1)F(0) ATP synthase produces ATP from ADP in the presence of a proton or sodium gradient. F-type ATPases consist of two structural domains, F(1) containing the extramembraneous catalytic core and F(0) containing the membrane proton channel, linked together by a central stalk and a peripheral stalk. During catalysis, ATP synthesis in the catalytic domain of F(1) is coupled via a rotary mechanism of the central stalk subunits to proton translocation.</text>
</comment>
<evidence type="ECO:0000256" key="5">
    <source>
        <dbReference type="ARBA" id="ARBA00023136"/>
    </source>
</evidence>
<keyword evidence="9" id="KW-1185">Reference proteome</keyword>
<name>A0A1K1QBB8_9FLAO</name>
<dbReference type="Pfam" id="PF00213">
    <property type="entry name" value="OSCP"/>
    <property type="match status" value="1"/>
</dbReference>
<evidence type="ECO:0000313" key="9">
    <source>
        <dbReference type="Proteomes" id="UP000183257"/>
    </source>
</evidence>
<evidence type="ECO:0000256" key="3">
    <source>
        <dbReference type="ARBA" id="ARBA00022781"/>
    </source>
</evidence>
<keyword evidence="3 7" id="KW-0375">Hydrogen ion transport</keyword>
<organism evidence="8 9">
    <name type="scientific">Cellulophaga fucicola</name>
    <dbReference type="NCBI Taxonomy" id="76595"/>
    <lineage>
        <taxon>Bacteria</taxon>
        <taxon>Pseudomonadati</taxon>
        <taxon>Bacteroidota</taxon>
        <taxon>Flavobacteriia</taxon>
        <taxon>Flavobacteriales</taxon>
        <taxon>Flavobacteriaceae</taxon>
        <taxon>Cellulophaga</taxon>
    </lineage>
</organism>
<evidence type="ECO:0000256" key="4">
    <source>
        <dbReference type="ARBA" id="ARBA00023065"/>
    </source>
</evidence>
<dbReference type="HAMAP" id="MF_01416">
    <property type="entry name" value="ATP_synth_delta_bact"/>
    <property type="match status" value="1"/>
</dbReference>
<sequence length="179" mass="19460">MNESRAAIRYAKAILNQSVEAKVTEAVEKDMYSVVETISDSKELQDLLASPIVEGQLKKNALLAVFAGTNTVSQGLISLLVDNKRVSLLKEVAQHYIVLSEKIKGEETAVVTTAVPLTADLEARILEQLTTLTGKKVTITNVIDESIIGGFVLRIGDLQYNASVANKLNSLKREFSNSL</sequence>
<dbReference type="AlphaFoldDB" id="A0A1K1QBB8"/>
<comment type="similarity">
    <text evidence="7">Belongs to the ATPase delta chain family.</text>
</comment>
<proteinExistence type="inferred from homology"/>
<gene>
    <name evidence="7" type="primary">atpH</name>
    <name evidence="8" type="ORF">SAMN05660313_02534</name>
</gene>
<keyword evidence="4 7" id="KW-0406">Ion transport</keyword>
<dbReference type="GO" id="GO:0046933">
    <property type="term" value="F:proton-transporting ATP synthase activity, rotational mechanism"/>
    <property type="evidence" value="ECO:0007669"/>
    <property type="project" value="UniProtKB-UniRule"/>
</dbReference>
<reference evidence="9" key="1">
    <citation type="submission" date="2016-11" db="EMBL/GenBank/DDBJ databases">
        <authorList>
            <person name="Varghese N."/>
            <person name="Submissions S."/>
        </authorList>
    </citation>
    <scope>NUCLEOTIDE SEQUENCE [LARGE SCALE GENOMIC DNA]</scope>
    <source>
        <strain evidence="9">DSM 24786</strain>
    </source>
</reference>
<dbReference type="InterPro" id="IPR020781">
    <property type="entry name" value="ATPase_OSCP/d_CS"/>
</dbReference>
<dbReference type="PRINTS" id="PR00125">
    <property type="entry name" value="ATPASEDELTA"/>
</dbReference>
<dbReference type="SUPFAM" id="SSF47928">
    <property type="entry name" value="N-terminal domain of the delta subunit of the F1F0-ATP synthase"/>
    <property type="match status" value="1"/>
</dbReference>
<keyword evidence="6 7" id="KW-0066">ATP synthesis</keyword>
<dbReference type="OrthoDB" id="9802471at2"/>
<evidence type="ECO:0000256" key="1">
    <source>
        <dbReference type="ARBA" id="ARBA00004370"/>
    </source>
</evidence>
<dbReference type="Gene3D" id="1.10.520.20">
    <property type="entry name" value="N-terminal domain of the delta subunit of the F1F0-ATP synthase"/>
    <property type="match status" value="1"/>
</dbReference>
<dbReference type="GO" id="GO:0045259">
    <property type="term" value="C:proton-transporting ATP synthase complex"/>
    <property type="evidence" value="ECO:0007669"/>
    <property type="project" value="UniProtKB-KW"/>
</dbReference>
<comment type="subcellular location">
    <subcellularLocation>
        <location evidence="7">Cell membrane</location>
        <topology evidence="7">Peripheral membrane protein</topology>
    </subcellularLocation>
    <subcellularLocation>
        <location evidence="1">Membrane</location>
    </subcellularLocation>
</comment>
<keyword evidence="5 7" id="KW-0472">Membrane</keyword>
<accession>A0A1K1QBB8</accession>